<evidence type="ECO:0000313" key="8">
    <source>
        <dbReference type="EMBL" id="OLF47163.1"/>
    </source>
</evidence>
<comment type="cofactor">
    <cofactor evidence="6">
        <name>Mg(2+)</name>
        <dbReference type="ChEBI" id="CHEBI:18420"/>
    </cofactor>
    <text evidence="6">Binds 1 Mg(2+) ion per trimer.</text>
</comment>
<gene>
    <name evidence="8" type="ORF">BU202_08760</name>
</gene>
<dbReference type="PANTHER" id="PTHR34382">
    <property type="entry name" value="PTS SYSTEM N,N'-DIACETYLCHITOBIOSE-SPECIFIC EIIA COMPONENT"/>
    <property type="match status" value="1"/>
</dbReference>
<keyword evidence="3" id="KW-0808">Transferase</keyword>
<dbReference type="Pfam" id="PF02255">
    <property type="entry name" value="PTS_IIA"/>
    <property type="match status" value="1"/>
</dbReference>
<dbReference type="InterPro" id="IPR036542">
    <property type="entry name" value="PTS_IIA_lac/cel_sf"/>
</dbReference>
<feature type="modified residue" description="Phosphohistidine; by HPr" evidence="7">
    <location>
        <position position="79"/>
    </location>
</feature>
<keyword evidence="1" id="KW-0813">Transport</keyword>
<proteinExistence type="predicted"/>
<name>A0A1Q8E5U6_9STRE</name>
<dbReference type="PROSITE" id="PS51095">
    <property type="entry name" value="PTS_EIIA_TYPE_3"/>
    <property type="match status" value="1"/>
</dbReference>
<evidence type="ECO:0000256" key="6">
    <source>
        <dbReference type="PIRSR" id="PIRSR000699-2"/>
    </source>
</evidence>
<keyword evidence="2" id="KW-0762">Sugar transport</keyword>
<evidence type="ECO:0000256" key="4">
    <source>
        <dbReference type="ARBA" id="ARBA00022683"/>
    </source>
</evidence>
<dbReference type="SUPFAM" id="SSF46973">
    <property type="entry name" value="Enzyme IIa from lactose specific PTS, IIa-lac"/>
    <property type="match status" value="1"/>
</dbReference>
<dbReference type="InterPro" id="IPR003188">
    <property type="entry name" value="PTS_IIA_lac/cel"/>
</dbReference>
<dbReference type="EMBL" id="MSJM01000008">
    <property type="protein sequence ID" value="OLF47163.1"/>
    <property type="molecule type" value="Genomic_DNA"/>
</dbReference>
<keyword evidence="6" id="KW-0460">Magnesium</keyword>
<dbReference type="GO" id="GO:0046872">
    <property type="term" value="F:metal ion binding"/>
    <property type="evidence" value="ECO:0007669"/>
    <property type="project" value="UniProtKB-KW"/>
</dbReference>
<dbReference type="CDD" id="cd00215">
    <property type="entry name" value="PTS_IIA_lac"/>
    <property type="match status" value="1"/>
</dbReference>
<evidence type="ECO:0000256" key="3">
    <source>
        <dbReference type="ARBA" id="ARBA00022679"/>
    </source>
</evidence>
<keyword evidence="9" id="KW-1185">Reference proteome</keyword>
<keyword evidence="6" id="KW-0479">Metal-binding</keyword>
<evidence type="ECO:0000256" key="5">
    <source>
        <dbReference type="PIRSR" id="PIRSR000699-1"/>
    </source>
</evidence>
<dbReference type="AlphaFoldDB" id="A0A1Q8E5U6"/>
<accession>A0A1Q8E5U6</accession>
<dbReference type="PIRSF" id="PIRSF000699">
    <property type="entry name" value="PTS_IILac_III"/>
    <property type="match status" value="1"/>
</dbReference>
<comment type="caution">
    <text evidence="8">The sequence shown here is derived from an EMBL/GenBank/DDBJ whole genome shotgun (WGS) entry which is preliminary data.</text>
</comment>
<sequence length="103" mass="11592">MNISQKDLEIIMQLIMYSGEAKGLAMKAIQEAKRGDKGKADELMKQGHQTLVKAHQAQTSMLTQEAAGEEIPIQLLTIHSQDHLMNTITFLDLAKEIIELYNR</sequence>
<dbReference type="GO" id="GO:0016740">
    <property type="term" value="F:transferase activity"/>
    <property type="evidence" value="ECO:0007669"/>
    <property type="project" value="UniProtKB-KW"/>
</dbReference>
<evidence type="ECO:0000313" key="9">
    <source>
        <dbReference type="Proteomes" id="UP000186890"/>
    </source>
</evidence>
<evidence type="ECO:0000256" key="7">
    <source>
        <dbReference type="PROSITE-ProRule" id="PRU00418"/>
    </source>
</evidence>
<evidence type="ECO:0000256" key="1">
    <source>
        <dbReference type="ARBA" id="ARBA00022448"/>
    </source>
</evidence>
<dbReference type="Proteomes" id="UP000186890">
    <property type="component" value="Unassembled WGS sequence"/>
</dbReference>
<feature type="active site" description="Tele-phosphohistidine intermediate" evidence="5">
    <location>
        <position position="79"/>
    </location>
</feature>
<dbReference type="OrthoDB" id="350602at2"/>
<dbReference type="Gene3D" id="1.20.58.80">
    <property type="entry name" value="Phosphotransferase system, lactose/cellobiose-type IIA subunit"/>
    <property type="match status" value="1"/>
</dbReference>
<protein>
    <submittedName>
        <fullName evidence="8">PTS lactose/cellobiose transporter subunit IIA</fullName>
    </submittedName>
</protein>
<organism evidence="8 9">
    <name type="scientific">Streptococcus cuniculi</name>
    <dbReference type="NCBI Taxonomy" id="1432788"/>
    <lineage>
        <taxon>Bacteria</taxon>
        <taxon>Bacillati</taxon>
        <taxon>Bacillota</taxon>
        <taxon>Bacilli</taxon>
        <taxon>Lactobacillales</taxon>
        <taxon>Streptococcaceae</taxon>
        <taxon>Streptococcus</taxon>
    </lineage>
</organism>
<evidence type="ECO:0000256" key="2">
    <source>
        <dbReference type="ARBA" id="ARBA00022597"/>
    </source>
</evidence>
<keyword evidence="4" id="KW-0598">Phosphotransferase system</keyword>
<dbReference type="PANTHER" id="PTHR34382:SF7">
    <property type="entry name" value="PTS SYSTEM N,N'-DIACETYLCHITOBIOSE-SPECIFIC EIIA COMPONENT"/>
    <property type="match status" value="1"/>
</dbReference>
<dbReference type="RefSeq" id="WP_075105404.1">
    <property type="nucleotide sequence ID" value="NZ_MSJM01000008.1"/>
</dbReference>
<feature type="binding site" evidence="6">
    <location>
        <position position="82"/>
    </location>
    <ligand>
        <name>Mg(2+)</name>
        <dbReference type="ChEBI" id="CHEBI:18420"/>
        <note>ligand shared between all trimeric partners</note>
    </ligand>
</feature>
<dbReference type="GO" id="GO:0009401">
    <property type="term" value="P:phosphoenolpyruvate-dependent sugar phosphotransferase system"/>
    <property type="evidence" value="ECO:0007669"/>
    <property type="project" value="UniProtKB-KW"/>
</dbReference>
<reference evidence="9" key="1">
    <citation type="submission" date="2016-12" db="EMBL/GenBank/DDBJ databases">
        <authorList>
            <person name="Gulvik C.A."/>
        </authorList>
    </citation>
    <scope>NUCLEOTIDE SEQUENCE [LARGE SCALE GENOMIC DNA]</scope>
    <source>
        <strain evidence="9">NED12-00049-6B</strain>
    </source>
</reference>